<dbReference type="VEuPathDB" id="FungiDB:GGTG_09164"/>
<feature type="compositionally biased region" description="Polar residues" evidence="1">
    <location>
        <begin position="85"/>
        <end position="115"/>
    </location>
</feature>
<dbReference type="HOGENOM" id="CLU_690870_0_0_1"/>
<name>J3P6M2_GAET3</name>
<dbReference type="GeneID" id="20349622"/>
<accession>J3P6M2</accession>
<dbReference type="AlphaFoldDB" id="J3P6M2"/>
<evidence type="ECO:0000256" key="1">
    <source>
        <dbReference type="SAM" id="MobiDB-lite"/>
    </source>
</evidence>
<feature type="compositionally biased region" description="Polar residues" evidence="1">
    <location>
        <begin position="156"/>
        <end position="167"/>
    </location>
</feature>
<evidence type="ECO:0000313" key="4">
    <source>
        <dbReference type="Proteomes" id="UP000006039"/>
    </source>
</evidence>
<feature type="region of interest" description="Disordered" evidence="1">
    <location>
        <begin position="1"/>
        <end position="45"/>
    </location>
</feature>
<dbReference type="RefSeq" id="XP_009225272.1">
    <property type="nucleotide sequence ID" value="XM_009227008.1"/>
</dbReference>
<feature type="compositionally biased region" description="Basic and acidic residues" evidence="1">
    <location>
        <begin position="20"/>
        <end position="31"/>
    </location>
</feature>
<evidence type="ECO:0000313" key="3">
    <source>
        <dbReference type="EnsemblFungi" id="EJT72298"/>
    </source>
</evidence>
<reference evidence="2" key="3">
    <citation type="submission" date="2010-09" db="EMBL/GenBank/DDBJ databases">
        <title>Annotation of Gaeumannomyces graminis var. tritici R3-111a-1.</title>
        <authorList>
            <consortium name="The Broad Institute Genome Sequencing Platform"/>
            <person name="Ma L.-J."/>
            <person name="Dead R."/>
            <person name="Young S.K."/>
            <person name="Zeng Q."/>
            <person name="Gargeya S."/>
            <person name="Fitzgerald M."/>
            <person name="Haas B."/>
            <person name="Abouelleil A."/>
            <person name="Alvarado L."/>
            <person name="Arachchi H.M."/>
            <person name="Berlin A."/>
            <person name="Brown A."/>
            <person name="Chapman S.B."/>
            <person name="Chen Z."/>
            <person name="Dunbar C."/>
            <person name="Freedman E."/>
            <person name="Gearin G."/>
            <person name="Gellesch M."/>
            <person name="Goldberg J."/>
            <person name="Griggs A."/>
            <person name="Gujja S."/>
            <person name="Heiman D."/>
            <person name="Howarth C."/>
            <person name="Larson L."/>
            <person name="Lui A."/>
            <person name="MacDonald P.J.P."/>
            <person name="Mehta T."/>
            <person name="Montmayeur A."/>
            <person name="Murphy C."/>
            <person name="Neiman D."/>
            <person name="Pearson M."/>
            <person name="Priest M."/>
            <person name="Roberts A."/>
            <person name="Saif S."/>
            <person name="Shea T."/>
            <person name="Shenoy N."/>
            <person name="Sisk P."/>
            <person name="Stolte C."/>
            <person name="Sykes S."/>
            <person name="Yandava C."/>
            <person name="Wortman J."/>
            <person name="Nusbaum C."/>
            <person name="Birren B."/>
        </authorList>
    </citation>
    <scope>NUCLEOTIDE SEQUENCE</scope>
    <source>
        <strain evidence="2">R3-111a-1</strain>
    </source>
</reference>
<feature type="compositionally biased region" description="Basic residues" evidence="1">
    <location>
        <begin position="33"/>
        <end position="45"/>
    </location>
</feature>
<evidence type="ECO:0000313" key="2">
    <source>
        <dbReference type="EMBL" id="EJT72298.1"/>
    </source>
</evidence>
<reference evidence="4" key="1">
    <citation type="submission" date="2010-07" db="EMBL/GenBank/DDBJ databases">
        <title>The genome sequence of Gaeumannomyces graminis var. tritici strain R3-111a-1.</title>
        <authorList>
            <consortium name="The Broad Institute Genome Sequencing Platform"/>
            <person name="Ma L.-J."/>
            <person name="Dead R."/>
            <person name="Young S."/>
            <person name="Zeng Q."/>
            <person name="Koehrsen M."/>
            <person name="Alvarado L."/>
            <person name="Berlin A."/>
            <person name="Chapman S.B."/>
            <person name="Chen Z."/>
            <person name="Freedman E."/>
            <person name="Gellesch M."/>
            <person name="Goldberg J."/>
            <person name="Griggs A."/>
            <person name="Gujja S."/>
            <person name="Heilman E.R."/>
            <person name="Heiman D."/>
            <person name="Hepburn T."/>
            <person name="Howarth C."/>
            <person name="Jen D."/>
            <person name="Larson L."/>
            <person name="Mehta T."/>
            <person name="Neiman D."/>
            <person name="Pearson M."/>
            <person name="Roberts A."/>
            <person name="Saif S."/>
            <person name="Shea T."/>
            <person name="Shenoy N."/>
            <person name="Sisk P."/>
            <person name="Stolte C."/>
            <person name="Sykes S."/>
            <person name="Walk T."/>
            <person name="White J."/>
            <person name="Yandava C."/>
            <person name="Haas B."/>
            <person name="Nusbaum C."/>
            <person name="Birren B."/>
        </authorList>
    </citation>
    <scope>NUCLEOTIDE SEQUENCE [LARGE SCALE GENOMIC DNA]</scope>
    <source>
        <strain evidence="4">R3-111a-1</strain>
    </source>
</reference>
<reference evidence="3" key="5">
    <citation type="submission" date="2018-04" db="UniProtKB">
        <authorList>
            <consortium name="EnsemblFungi"/>
        </authorList>
    </citation>
    <scope>IDENTIFICATION</scope>
    <source>
        <strain evidence="3">R3-111a-1</strain>
    </source>
</reference>
<gene>
    <name evidence="3" type="primary">20349622</name>
    <name evidence="2" type="ORF">GGTG_09164</name>
</gene>
<dbReference type="EnsemblFungi" id="EJT72298">
    <property type="protein sequence ID" value="EJT72298"/>
    <property type="gene ID" value="GGTG_09164"/>
</dbReference>
<reference evidence="2" key="2">
    <citation type="submission" date="2010-07" db="EMBL/GenBank/DDBJ databases">
        <authorList>
            <consortium name="The Broad Institute Genome Sequencing Platform"/>
            <consortium name="Broad Institute Genome Sequencing Center for Infectious Disease"/>
            <person name="Ma L.-J."/>
            <person name="Dead R."/>
            <person name="Young S."/>
            <person name="Zeng Q."/>
            <person name="Koehrsen M."/>
            <person name="Alvarado L."/>
            <person name="Berlin A."/>
            <person name="Chapman S.B."/>
            <person name="Chen Z."/>
            <person name="Freedman E."/>
            <person name="Gellesch M."/>
            <person name="Goldberg J."/>
            <person name="Griggs A."/>
            <person name="Gujja S."/>
            <person name="Heilman E.R."/>
            <person name="Heiman D."/>
            <person name="Hepburn T."/>
            <person name="Howarth C."/>
            <person name="Jen D."/>
            <person name="Larson L."/>
            <person name="Mehta T."/>
            <person name="Neiman D."/>
            <person name="Pearson M."/>
            <person name="Roberts A."/>
            <person name="Saif S."/>
            <person name="Shea T."/>
            <person name="Shenoy N."/>
            <person name="Sisk P."/>
            <person name="Stolte C."/>
            <person name="Sykes S."/>
            <person name="Walk T."/>
            <person name="White J."/>
            <person name="Yandava C."/>
            <person name="Haas B."/>
            <person name="Nusbaum C."/>
            <person name="Birren B."/>
        </authorList>
    </citation>
    <scope>NUCLEOTIDE SEQUENCE</scope>
    <source>
        <strain evidence="2">R3-111a-1</strain>
    </source>
</reference>
<feature type="region of interest" description="Disordered" evidence="1">
    <location>
        <begin position="131"/>
        <end position="219"/>
    </location>
</feature>
<feature type="compositionally biased region" description="Low complexity" evidence="1">
    <location>
        <begin position="131"/>
        <end position="145"/>
    </location>
</feature>
<feature type="region of interest" description="Disordered" evidence="1">
    <location>
        <begin position="75"/>
        <end position="118"/>
    </location>
</feature>
<organism evidence="2">
    <name type="scientific">Gaeumannomyces tritici (strain R3-111a-1)</name>
    <name type="common">Wheat and barley take-all root rot fungus</name>
    <name type="synonym">Gaeumannomyces graminis var. tritici</name>
    <dbReference type="NCBI Taxonomy" id="644352"/>
    <lineage>
        <taxon>Eukaryota</taxon>
        <taxon>Fungi</taxon>
        <taxon>Dikarya</taxon>
        <taxon>Ascomycota</taxon>
        <taxon>Pezizomycotina</taxon>
        <taxon>Sordariomycetes</taxon>
        <taxon>Sordariomycetidae</taxon>
        <taxon>Magnaporthales</taxon>
        <taxon>Magnaporthaceae</taxon>
        <taxon>Gaeumannomyces</taxon>
    </lineage>
</organism>
<reference evidence="3" key="4">
    <citation type="journal article" date="2015" name="G3 (Bethesda)">
        <title>Genome sequences of three phytopathogenic species of the Magnaporthaceae family of fungi.</title>
        <authorList>
            <person name="Okagaki L.H."/>
            <person name="Nunes C.C."/>
            <person name="Sailsbery J."/>
            <person name="Clay B."/>
            <person name="Brown D."/>
            <person name="John T."/>
            <person name="Oh Y."/>
            <person name="Young N."/>
            <person name="Fitzgerald M."/>
            <person name="Haas B.J."/>
            <person name="Zeng Q."/>
            <person name="Young S."/>
            <person name="Adiconis X."/>
            <person name="Fan L."/>
            <person name="Levin J.Z."/>
            <person name="Mitchell T.K."/>
            <person name="Okubara P.A."/>
            <person name="Farman M.L."/>
            <person name="Kohn L.M."/>
            <person name="Birren B."/>
            <person name="Ma L.-J."/>
            <person name="Dean R.A."/>
        </authorList>
    </citation>
    <scope>NUCLEOTIDE SEQUENCE</scope>
    <source>
        <strain evidence="3">R3-111a-1</strain>
    </source>
</reference>
<dbReference type="EMBL" id="GL385399">
    <property type="protein sequence ID" value="EJT72298.1"/>
    <property type="molecule type" value="Genomic_DNA"/>
</dbReference>
<keyword evidence="4" id="KW-1185">Reference proteome</keyword>
<protein>
    <submittedName>
        <fullName evidence="2 3">Uncharacterized protein</fullName>
    </submittedName>
</protein>
<sequence>MVPDGTPEALSASCDPAQEPSHKTGHLESGKARLGKRTRGSRPRQRRIHFIVRSKWAESGAESDCVALDLPLAHHRSSRRRDPKSVQSDLRNIVTGATGNGQNPISLPTSTSPNTPLMPCHQSIWALLRMSQGQQSGQPSPGASAVGPGAERGQENDSSNAFASSATQPPPPPEHRRPKIVFKTTPTEPAKPTVPIAPTEFVEPTESVKPTKPTQPAVPAVPAKPIESVKPTQPTQPAVPARPARPFEPGELLRLRPLPPSLRFWPFHTDVHLLNILDKPNYRDFTLPANTKSKGSANSAFTKHGIMLHSGYCNLRKIPFIGRVPWWSDNVEQGIFARVGKQPIPSDAARAGSDAGKAAKKNAIKVQDLAYDLTYRIPLDIGRFKGAPVHMDHCHIARG</sequence>
<proteinExistence type="predicted"/>
<dbReference type="Proteomes" id="UP000006039">
    <property type="component" value="Unassembled WGS sequence"/>
</dbReference>